<sequence>MESTRHIHENMRGSFRWKLYKDMLWKCVTATTIPEYRSAMEELKAFNNKAHSWLCKIPPLHWSRSHFSDRALFDYLMRHIVTVQKVIEKSEGLLTPNATKMLEANKKDAVHNHVQWNGEDRYSVTGRPSEPRVVDLGKKTCACRRWEITGMPCIHAVATIWFKATNGQRVGALESWSI</sequence>
<comment type="caution">
    <text evidence="1">The sequence shown here is derived from an EMBL/GenBank/DDBJ whole genome shotgun (WGS) entry which is preliminary data.</text>
</comment>
<name>A0ACB9CGE5_9ASTR</name>
<gene>
    <name evidence="1" type="ORF">L1987_64485</name>
</gene>
<proteinExistence type="predicted"/>
<protein>
    <submittedName>
        <fullName evidence="1">Uncharacterized protein</fullName>
    </submittedName>
</protein>
<organism evidence="1 2">
    <name type="scientific">Smallanthus sonchifolius</name>
    <dbReference type="NCBI Taxonomy" id="185202"/>
    <lineage>
        <taxon>Eukaryota</taxon>
        <taxon>Viridiplantae</taxon>
        <taxon>Streptophyta</taxon>
        <taxon>Embryophyta</taxon>
        <taxon>Tracheophyta</taxon>
        <taxon>Spermatophyta</taxon>
        <taxon>Magnoliopsida</taxon>
        <taxon>eudicotyledons</taxon>
        <taxon>Gunneridae</taxon>
        <taxon>Pentapetalae</taxon>
        <taxon>asterids</taxon>
        <taxon>campanulids</taxon>
        <taxon>Asterales</taxon>
        <taxon>Asteraceae</taxon>
        <taxon>Asteroideae</taxon>
        <taxon>Heliantheae alliance</taxon>
        <taxon>Millerieae</taxon>
        <taxon>Smallanthus</taxon>
    </lineage>
</organism>
<reference evidence="1 2" key="2">
    <citation type="journal article" date="2022" name="Mol. Ecol. Resour.">
        <title>The genomes of chicory, endive, great burdock and yacon provide insights into Asteraceae paleo-polyploidization history and plant inulin production.</title>
        <authorList>
            <person name="Fan W."/>
            <person name="Wang S."/>
            <person name="Wang H."/>
            <person name="Wang A."/>
            <person name="Jiang F."/>
            <person name="Liu H."/>
            <person name="Zhao H."/>
            <person name="Xu D."/>
            <person name="Zhang Y."/>
        </authorList>
    </citation>
    <scope>NUCLEOTIDE SEQUENCE [LARGE SCALE GENOMIC DNA]</scope>
    <source>
        <strain evidence="2">cv. Yunnan</strain>
        <tissue evidence="1">Leaves</tissue>
    </source>
</reference>
<keyword evidence="2" id="KW-1185">Reference proteome</keyword>
<accession>A0ACB9CGE5</accession>
<evidence type="ECO:0000313" key="1">
    <source>
        <dbReference type="EMBL" id="KAI3733265.1"/>
    </source>
</evidence>
<reference evidence="2" key="1">
    <citation type="journal article" date="2022" name="Mol. Ecol. Resour.">
        <title>The genomes of chicory, endive, great burdock and yacon provide insights into Asteraceae palaeo-polyploidization history and plant inulin production.</title>
        <authorList>
            <person name="Fan W."/>
            <person name="Wang S."/>
            <person name="Wang H."/>
            <person name="Wang A."/>
            <person name="Jiang F."/>
            <person name="Liu H."/>
            <person name="Zhao H."/>
            <person name="Xu D."/>
            <person name="Zhang Y."/>
        </authorList>
    </citation>
    <scope>NUCLEOTIDE SEQUENCE [LARGE SCALE GENOMIC DNA]</scope>
    <source>
        <strain evidence="2">cv. Yunnan</strain>
    </source>
</reference>
<dbReference type="Proteomes" id="UP001056120">
    <property type="component" value="Linkage Group LG21"/>
</dbReference>
<evidence type="ECO:0000313" key="2">
    <source>
        <dbReference type="Proteomes" id="UP001056120"/>
    </source>
</evidence>
<dbReference type="EMBL" id="CM042038">
    <property type="protein sequence ID" value="KAI3733265.1"/>
    <property type="molecule type" value="Genomic_DNA"/>
</dbReference>